<dbReference type="InterPro" id="IPR006099">
    <property type="entry name" value="MeMalonylCoA_mutase_a/b_cat"/>
</dbReference>
<dbReference type="Pfam" id="PF01642">
    <property type="entry name" value="MM_CoA_mutase"/>
    <property type="match status" value="1"/>
</dbReference>
<dbReference type="EC" id="5.4.99.2" evidence="7"/>
<evidence type="ECO:0000256" key="2">
    <source>
        <dbReference type="ARBA" id="ARBA00008465"/>
    </source>
</evidence>
<dbReference type="Proteomes" id="UP001239167">
    <property type="component" value="Unassembled WGS sequence"/>
</dbReference>
<reference evidence="7 8" key="1">
    <citation type="submission" date="2023-07" db="EMBL/GenBank/DDBJ databases">
        <title>Genomic Encyclopedia of Type Strains, Phase IV (KMG-IV): sequencing the most valuable type-strain genomes for metagenomic binning, comparative biology and taxonomic classification.</title>
        <authorList>
            <person name="Goeker M."/>
        </authorList>
    </citation>
    <scope>NUCLEOTIDE SEQUENCE [LARGE SCALE GENOMIC DNA]</scope>
    <source>
        <strain evidence="7 8">DSM 16980</strain>
    </source>
</reference>
<comment type="cofactor">
    <cofactor evidence="1">
        <name>adenosylcob(III)alamin</name>
        <dbReference type="ChEBI" id="CHEBI:18408"/>
    </cofactor>
</comment>
<evidence type="ECO:0000256" key="5">
    <source>
        <dbReference type="ARBA" id="ARBA00023285"/>
    </source>
</evidence>
<evidence type="ECO:0000256" key="4">
    <source>
        <dbReference type="ARBA" id="ARBA00023235"/>
    </source>
</evidence>
<gene>
    <name evidence="7" type="ORF">J2S01_000305</name>
</gene>
<dbReference type="SUPFAM" id="SSF52242">
    <property type="entry name" value="Cobalamin (vitamin B12)-binding domain"/>
    <property type="match status" value="1"/>
</dbReference>
<keyword evidence="8" id="KW-1185">Reference proteome</keyword>
<dbReference type="Gene3D" id="3.20.20.240">
    <property type="entry name" value="Methylmalonyl-CoA mutase"/>
    <property type="match status" value="1"/>
</dbReference>
<keyword evidence="3" id="KW-0846">Cobalamin</keyword>
<dbReference type="Gene3D" id="3.40.50.280">
    <property type="entry name" value="Cobalamin-binding domain"/>
    <property type="match status" value="1"/>
</dbReference>
<evidence type="ECO:0000259" key="6">
    <source>
        <dbReference type="Pfam" id="PF01642"/>
    </source>
</evidence>
<dbReference type="InterPro" id="IPR016176">
    <property type="entry name" value="Cbl-dep_enz_cat"/>
</dbReference>
<evidence type="ECO:0000256" key="1">
    <source>
        <dbReference type="ARBA" id="ARBA00001922"/>
    </source>
</evidence>
<protein>
    <submittedName>
        <fullName evidence="7">Methylmalonyl-CoA mutase</fullName>
        <ecNumber evidence="7">5.4.99.2</ecNumber>
    </submittedName>
</protein>
<dbReference type="EMBL" id="JAUSUE010000002">
    <property type="protein sequence ID" value="MDQ0202612.1"/>
    <property type="molecule type" value="Genomic_DNA"/>
</dbReference>
<comment type="similarity">
    <text evidence="2">Belongs to the methylmalonyl-CoA mutase family.</text>
</comment>
<dbReference type="PANTHER" id="PTHR48101:SF4">
    <property type="entry name" value="METHYLMALONYL-COA MUTASE, MITOCHONDRIAL"/>
    <property type="match status" value="1"/>
</dbReference>
<dbReference type="CDD" id="cd03677">
    <property type="entry name" value="MM_CoA_mutase_beta"/>
    <property type="match status" value="1"/>
</dbReference>
<feature type="domain" description="Methylmalonyl-CoA mutase alpha/beta chain catalytic" evidence="6">
    <location>
        <begin position="65"/>
        <end position="568"/>
    </location>
</feature>
<dbReference type="PANTHER" id="PTHR48101">
    <property type="entry name" value="METHYLMALONYL-COA MUTASE, MITOCHONDRIAL-RELATED"/>
    <property type="match status" value="1"/>
</dbReference>
<dbReference type="InterPro" id="IPR036724">
    <property type="entry name" value="Cobalamin-bd_sf"/>
</dbReference>
<dbReference type="SUPFAM" id="SSF51703">
    <property type="entry name" value="Cobalamin (vitamin B12)-dependent enzymes"/>
    <property type="match status" value="1"/>
</dbReference>
<evidence type="ECO:0000313" key="8">
    <source>
        <dbReference type="Proteomes" id="UP001239167"/>
    </source>
</evidence>
<proteinExistence type="inferred from homology"/>
<keyword evidence="4 7" id="KW-0413">Isomerase</keyword>
<dbReference type="GO" id="GO:0004494">
    <property type="term" value="F:methylmalonyl-CoA mutase activity"/>
    <property type="evidence" value="ECO:0007669"/>
    <property type="project" value="UniProtKB-EC"/>
</dbReference>
<evidence type="ECO:0000256" key="3">
    <source>
        <dbReference type="ARBA" id="ARBA00022628"/>
    </source>
</evidence>
<name>A0ABT9Y455_9FIRM</name>
<organism evidence="7 8">
    <name type="scientific">Pectinatus haikarae</name>
    <dbReference type="NCBI Taxonomy" id="349096"/>
    <lineage>
        <taxon>Bacteria</taxon>
        <taxon>Bacillati</taxon>
        <taxon>Bacillota</taxon>
        <taxon>Negativicutes</taxon>
        <taxon>Selenomonadales</taxon>
        <taxon>Selenomonadaceae</taxon>
        <taxon>Pectinatus</taxon>
    </lineage>
</organism>
<accession>A0ABT9Y455</accession>
<dbReference type="RefSeq" id="WP_307222530.1">
    <property type="nucleotide sequence ID" value="NZ_CP116940.1"/>
</dbReference>
<comment type="caution">
    <text evidence="7">The sequence shown here is derived from an EMBL/GenBank/DDBJ whole genome shotgun (WGS) entry which is preliminary data.</text>
</comment>
<sequence length="735" mass="82209">MKDEVKNQDDSDNLDLQAILKKADQQTDFPKVPFDEFAKPTHEEWKEACIALLKGAPFEKKMYTKTYEDITFEPMYTKIMTEDILPKNSFPGMDDFMRGSRINGYIEKPWGIAQACDESMPKENNELLKHEVDRGSTIYNIKLDQATLQNKDAQYAEKVGDGGCSITTLADMHQLLSGLDLNKYGLYIYSGASSLPVLSISVAALQASGCPVKGMHGIIGADPLGELISHGKNYAGLDSLYDEMYECASWAYEKSPKVRTIMVRSDVFSRGGANDVQEIAYTLSMAVSYLRALLERGMEIDAAASQISFTFSMGANFFMQIAKLRAVRPIWAKIIKEFGGGEDAQRMYIHARPALFCKTVYDPYVNMLRNTTEIFSGVVGGVDSYENAPFDEPIRKGDEFSRRIARNVQIILQEEFGLLKPIDPAGGSWAVESLTQKIKEKIWAEFQLVEEKGGMLEALKTEYPQKQIADILQARFKNAEFRRDRIVGNNMYPNMTEKLIDKRPEDAESLKKQRMNDIGDYLSDVDEIFKQECLAAFGMSDKKRLVDDAIEAAKAGSSIAELRKMMDKRKNGAGECITPILPHRWSERYEALRSVTENYKEDTGKNVKIFLANMGPIPQHKARAEFSTSFLQVGAFDVLANEGFKSSDEAVEAAKVSGADAVVICSTDKTYPEIVPELAQKLKQALPDVTVYLAGAAPKDLEETYRNAGVDDFISVKANCYKILQFLQKKKGMVG</sequence>
<evidence type="ECO:0000313" key="7">
    <source>
        <dbReference type="EMBL" id="MDQ0202612.1"/>
    </source>
</evidence>
<keyword evidence="5" id="KW-0170">Cobalt</keyword>